<dbReference type="PROSITE" id="PS50109">
    <property type="entry name" value="HIS_KIN"/>
    <property type="match status" value="1"/>
</dbReference>
<gene>
    <name evidence="5" type="ORF">SAMN06295970_11953</name>
</gene>
<dbReference type="InterPro" id="IPR003594">
    <property type="entry name" value="HATPase_dom"/>
</dbReference>
<accession>A0ABY1QLZ3</accession>
<evidence type="ECO:0000256" key="3">
    <source>
        <dbReference type="ARBA" id="ARBA00022553"/>
    </source>
</evidence>
<dbReference type="CDD" id="cd00082">
    <property type="entry name" value="HisKA"/>
    <property type="match status" value="1"/>
</dbReference>
<keyword evidence="6" id="KW-1185">Reference proteome</keyword>
<dbReference type="SUPFAM" id="SSF55874">
    <property type="entry name" value="ATPase domain of HSP90 chaperone/DNA topoisomerase II/histidine kinase"/>
    <property type="match status" value="1"/>
</dbReference>
<keyword evidence="5" id="KW-0808">Transferase</keyword>
<evidence type="ECO:0000259" key="4">
    <source>
        <dbReference type="PROSITE" id="PS50109"/>
    </source>
</evidence>
<dbReference type="InterPro" id="IPR003661">
    <property type="entry name" value="HisK_dim/P_dom"/>
</dbReference>
<reference evidence="5 6" key="1">
    <citation type="submission" date="2017-05" db="EMBL/GenBank/DDBJ databases">
        <authorList>
            <person name="Varghese N."/>
            <person name="Submissions S."/>
        </authorList>
    </citation>
    <scope>NUCLEOTIDE SEQUENCE [LARGE SCALE GENOMIC DNA]</scope>
    <source>
        <strain evidence="5 6">DSM 26001</strain>
    </source>
</reference>
<organism evidence="5 6">
    <name type="scientific">Noviherbaspirillum suwonense</name>
    <dbReference type="NCBI Taxonomy" id="1224511"/>
    <lineage>
        <taxon>Bacteria</taxon>
        <taxon>Pseudomonadati</taxon>
        <taxon>Pseudomonadota</taxon>
        <taxon>Betaproteobacteria</taxon>
        <taxon>Burkholderiales</taxon>
        <taxon>Oxalobacteraceae</taxon>
        <taxon>Noviherbaspirillum</taxon>
    </lineage>
</organism>
<dbReference type="Proteomes" id="UP001158049">
    <property type="component" value="Unassembled WGS sequence"/>
</dbReference>
<dbReference type="EC" id="2.7.13.3" evidence="2"/>
<dbReference type="Gene3D" id="3.30.565.10">
    <property type="entry name" value="Histidine kinase-like ATPase, C-terminal domain"/>
    <property type="match status" value="1"/>
</dbReference>
<evidence type="ECO:0000256" key="1">
    <source>
        <dbReference type="ARBA" id="ARBA00000085"/>
    </source>
</evidence>
<name>A0ABY1QLZ3_9BURK</name>
<sequence length="410" mass="44258">MNAADGTGIVDEDWSAWETALAQFSAASGLVVSAYDAQGRRRAGPFLQSRLSELLAASTLWHDDGDGTRFEQALASRAAQEGQASAAFCDELCVMAVPLTLFDEVYGAVVYGWTFSRFTSGMACERIARQLDLSGARLWTQARLESPVSPSRMASHTGLLRTLIDSNTRQKEAIARLNELNRMREVFLATVSHEMRTPLSAISLRLDTLLLSKLDDPVRLRRELGAMMRHVSQEARMVEDLIDAAQTRNGQLAMQPEDVSLLRILRDALSTVEPRAAAKGVALMVASLEQADVLVRGDPQRLQQLFWNLLSNAVKFTEAGGEVGVEVSAGAGMHRVTVSDTGQGIAEQFLPEVFGAFNKQQAQNAEGLGLGLFIARHIVELHGGTIAVESAGAGKGAAFTVSLPALQPEP</sequence>
<dbReference type="PANTHER" id="PTHR43547:SF2">
    <property type="entry name" value="HYBRID SIGNAL TRANSDUCTION HISTIDINE KINASE C"/>
    <property type="match status" value="1"/>
</dbReference>
<dbReference type="Pfam" id="PF00512">
    <property type="entry name" value="HisKA"/>
    <property type="match status" value="1"/>
</dbReference>
<dbReference type="GO" id="GO:0016301">
    <property type="term" value="F:kinase activity"/>
    <property type="evidence" value="ECO:0007669"/>
    <property type="project" value="UniProtKB-KW"/>
</dbReference>
<dbReference type="Gene3D" id="1.10.287.130">
    <property type="match status" value="1"/>
</dbReference>
<keyword evidence="3" id="KW-0597">Phosphoprotein</keyword>
<dbReference type="CDD" id="cd00075">
    <property type="entry name" value="HATPase"/>
    <property type="match status" value="1"/>
</dbReference>
<evidence type="ECO:0000313" key="6">
    <source>
        <dbReference type="Proteomes" id="UP001158049"/>
    </source>
</evidence>
<protein>
    <recommendedName>
        <fullName evidence="2">histidine kinase</fullName>
        <ecNumber evidence="2">2.7.13.3</ecNumber>
    </recommendedName>
</protein>
<comment type="catalytic activity">
    <reaction evidence="1">
        <text>ATP + protein L-histidine = ADP + protein N-phospho-L-histidine.</text>
        <dbReference type="EC" id="2.7.13.3"/>
    </reaction>
</comment>
<dbReference type="PRINTS" id="PR00344">
    <property type="entry name" value="BCTRLSENSOR"/>
</dbReference>
<dbReference type="InterPro" id="IPR036890">
    <property type="entry name" value="HATPase_C_sf"/>
</dbReference>
<dbReference type="RefSeq" id="WP_283444246.1">
    <property type="nucleotide sequence ID" value="NZ_FXUL01000019.1"/>
</dbReference>
<dbReference type="PANTHER" id="PTHR43547">
    <property type="entry name" value="TWO-COMPONENT HISTIDINE KINASE"/>
    <property type="match status" value="1"/>
</dbReference>
<dbReference type="SMART" id="SM00387">
    <property type="entry name" value="HATPase_c"/>
    <property type="match status" value="1"/>
</dbReference>
<comment type="caution">
    <text evidence="5">The sequence shown here is derived from an EMBL/GenBank/DDBJ whole genome shotgun (WGS) entry which is preliminary data.</text>
</comment>
<dbReference type="InterPro" id="IPR004358">
    <property type="entry name" value="Sig_transdc_His_kin-like_C"/>
</dbReference>
<proteinExistence type="predicted"/>
<dbReference type="Pfam" id="PF02518">
    <property type="entry name" value="HATPase_c"/>
    <property type="match status" value="1"/>
</dbReference>
<dbReference type="SMART" id="SM00388">
    <property type="entry name" value="HisKA"/>
    <property type="match status" value="1"/>
</dbReference>
<dbReference type="InterPro" id="IPR005467">
    <property type="entry name" value="His_kinase_dom"/>
</dbReference>
<evidence type="ECO:0000256" key="2">
    <source>
        <dbReference type="ARBA" id="ARBA00012438"/>
    </source>
</evidence>
<keyword evidence="5" id="KW-0418">Kinase</keyword>
<dbReference type="InterPro" id="IPR036097">
    <property type="entry name" value="HisK_dim/P_sf"/>
</dbReference>
<feature type="domain" description="Histidine kinase" evidence="4">
    <location>
        <begin position="190"/>
        <end position="407"/>
    </location>
</feature>
<dbReference type="EMBL" id="FXUL01000019">
    <property type="protein sequence ID" value="SMP73304.1"/>
    <property type="molecule type" value="Genomic_DNA"/>
</dbReference>
<dbReference type="SUPFAM" id="SSF47384">
    <property type="entry name" value="Homodimeric domain of signal transducing histidine kinase"/>
    <property type="match status" value="1"/>
</dbReference>
<evidence type="ECO:0000313" key="5">
    <source>
        <dbReference type="EMBL" id="SMP73304.1"/>
    </source>
</evidence>